<dbReference type="Pfam" id="PF12822">
    <property type="entry name" value="ECF_trnsprt"/>
    <property type="match status" value="1"/>
</dbReference>
<dbReference type="Gene3D" id="1.10.1760.20">
    <property type="match status" value="1"/>
</dbReference>
<sequence length="183" mass="20038">MRFPLKVQLVDSLAEFGRTRSLVVAGLLTGAAVIIDRLFTFEVSPVLEIGFAFLATALCAALCGPWVAGTAGVAVDLLSYFLRPNGGFFIGFTFNQFLLGFIYGLWFYKRRPRPLLAVGACLTVTLLINFLLTPLWLHMMYGQAFVIFSSVKIIKNIIKLPIDAALLYGALKAAERTRGRAAA</sequence>
<dbReference type="AlphaFoldDB" id="A0A9D2ACP1"/>
<keyword evidence="1" id="KW-1133">Transmembrane helix</keyword>
<evidence type="ECO:0000256" key="1">
    <source>
        <dbReference type="SAM" id="Phobius"/>
    </source>
</evidence>
<reference evidence="2" key="1">
    <citation type="journal article" date="2021" name="PeerJ">
        <title>Extensive microbial diversity within the chicken gut microbiome revealed by metagenomics and culture.</title>
        <authorList>
            <person name="Gilroy R."/>
            <person name="Ravi A."/>
            <person name="Getino M."/>
            <person name="Pursley I."/>
            <person name="Horton D.L."/>
            <person name="Alikhan N.F."/>
            <person name="Baker D."/>
            <person name="Gharbi K."/>
            <person name="Hall N."/>
            <person name="Watson M."/>
            <person name="Adriaenssens E.M."/>
            <person name="Foster-Nyarko E."/>
            <person name="Jarju S."/>
            <person name="Secka A."/>
            <person name="Antonio M."/>
            <person name="Oren A."/>
            <person name="Chaudhuri R.R."/>
            <person name="La Ragione R."/>
            <person name="Hildebrand F."/>
            <person name="Pallen M.J."/>
        </authorList>
    </citation>
    <scope>NUCLEOTIDE SEQUENCE</scope>
    <source>
        <strain evidence="2">2239</strain>
    </source>
</reference>
<dbReference type="GO" id="GO:0022857">
    <property type="term" value="F:transmembrane transporter activity"/>
    <property type="evidence" value="ECO:0007669"/>
    <property type="project" value="InterPro"/>
</dbReference>
<feature type="transmembrane region" description="Helical" evidence="1">
    <location>
        <begin position="46"/>
        <end position="68"/>
    </location>
</feature>
<evidence type="ECO:0000313" key="2">
    <source>
        <dbReference type="EMBL" id="HIX04913.1"/>
    </source>
</evidence>
<organism evidence="2 3">
    <name type="scientific">Candidatus Allofournierella pullicola</name>
    <dbReference type="NCBI Taxonomy" id="2838596"/>
    <lineage>
        <taxon>Bacteria</taxon>
        <taxon>Bacillati</taxon>
        <taxon>Bacillota</taxon>
        <taxon>Clostridia</taxon>
        <taxon>Eubacteriales</taxon>
        <taxon>Oscillospiraceae</taxon>
        <taxon>Allofournierella</taxon>
    </lineage>
</organism>
<reference evidence="2" key="2">
    <citation type="submission" date="2021-04" db="EMBL/GenBank/DDBJ databases">
        <authorList>
            <person name="Gilroy R."/>
        </authorList>
    </citation>
    <scope>NUCLEOTIDE SEQUENCE</scope>
    <source>
        <strain evidence="2">2239</strain>
    </source>
</reference>
<keyword evidence="1" id="KW-0472">Membrane</keyword>
<comment type="caution">
    <text evidence="2">The sequence shown here is derived from an EMBL/GenBank/DDBJ whole genome shotgun (WGS) entry which is preliminary data.</text>
</comment>
<dbReference type="NCBIfam" id="TIGR04518">
    <property type="entry name" value="ECF_S_folT_fam"/>
    <property type="match status" value="1"/>
</dbReference>
<evidence type="ECO:0000313" key="3">
    <source>
        <dbReference type="Proteomes" id="UP000824193"/>
    </source>
</evidence>
<accession>A0A9D2ACP1</accession>
<dbReference type="InterPro" id="IPR030949">
    <property type="entry name" value="ECF_S_folate_fam"/>
</dbReference>
<gene>
    <name evidence="2" type="ORF">H9865_02195</name>
</gene>
<protein>
    <submittedName>
        <fullName evidence="2">Folate family ECF transporter S component</fullName>
    </submittedName>
</protein>
<dbReference type="Proteomes" id="UP000824193">
    <property type="component" value="Unassembled WGS sequence"/>
</dbReference>
<dbReference type="InterPro" id="IPR024529">
    <property type="entry name" value="ECF_trnsprt_substrate-spec"/>
</dbReference>
<keyword evidence="1" id="KW-0812">Transmembrane</keyword>
<feature type="transmembrane region" description="Helical" evidence="1">
    <location>
        <begin position="115"/>
        <end position="137"/>
    </location>
</feature>
<name>A0A9D2ACP1_9FIRM</name>
<dbReference type="EMBL" id="DXFW01000004">
    <property type="protein sequence ID" value="HIX04913.1"/>
    <property type="molecule type" value="Genomic_DNA"/>
</dbReference>
<feature type="transmembrane region" description="Helical" evidence="1">
    <location>
        <begin position="88"/>
        <end position="108"/>
    </location>
</feature>
<proteinExistence type="predicted"/>